<dbReference type="GO" id="GO:0005840">
    <property type="term" value="C:ribosome"/>
    <property type="evidence" value="ECO:0007669"/>
    <property type="project" value="UniProtKB-KW"/>
</dbReference>
<protein>
    <submittedName>
        <fullName evidence="1">Ribosomal protein S15</fullName>
    </submittedName>
</protein>
<dbReference type="HOGENOM" id="CLU_2988033_0_0_6"/>
<gene>
    <name evidence="1" type="primary">rpsO</name>
    <name evidence="1" type="ORF">A355_081</name>
</gene>
<name>J3TWA4_CARRU</name>
<proteinExistence type="predicted"/>
<dbReference type="KEGG" id="crt:A355_081"/>
<dbReference type="PATRIC" id="fig|1202539.3.peg.67"/>
<accession>J3TWA4</accession>
<organism evidence="1 2">
    <name type="scientific">Candidatus Carsonella ruddii HT isolate Thao2000</name>
    <dbReference type="NCBI Taxonomy" id="1202539"/>
    <lineage>
        <taxon>Bacteria</taxon>
        <taxon>Pseudomonadati</taxon>
        <taxon>Pseudomonadota</taxon>
        <taxon>Gammaproteobacteria</taxon>
        <taxon>Oceanospirillales</taxon>
        <taxon>Halomonadaceae</taxon>
        <taxon>Zymobacter group</taxon>
        <taxon>Candidatus Carsonella</taxon>
    </lineage>
</organism>
<dbReference type="AlphaFoldDB" id="J3TWA4"/>
<dbReference type="EMBL" id="CP003544">
    <property type="protein sequence ID" value="AFP84115.1"/>
    <property type="molecule type" value="Genomic_DNA"/>
</dbReference>
<sequence length="56" mass="6909">MNKNTNNKIQNYFLIKRLKKIKFHFINNKNDLKCKIIINKLIFKIKKNINFIKKNM</sequence>
<keyword evidence="1" id="KW-0689">Ribosomal protein</keyword>
<dbReference type="STRING" id="1202539.A355_081"/>
<evidence type="ECO:0000313" key="2">
    <source>
        <dbReference type="Proteomes" id="UP000003933"/>
    </source>
</evidence>
<dbReference type="RefSeq" id="WP_014887415.1">
    <property type="nucleotide sequence ID" value="NC_018417.1"/>
</dbReference>
<reference evidence="1 2" key="1">
    <citation type="journal article" date="2012" name="Mol. Biol. Evol.">
        <title>Genome reduction and co-evolution between the primary and secondary bacterial symbionts of psyllids.</title>
        <authorList>
            <person name="Sloan D.B."/>
            <person name="Moran N.A."/>
        </authorList>
    </citation>
    <scope>NUCLEOTIDE SEQUENCE [LARGE SCALE GENOMIC DNA]</scope>
    <source>
        <strain evidence="1 2">HT</strain>
    </source>
</reference>
<dbReference type="Proteomes" id="UP000003933">
    <property type="component" value="Chromosome"/>
</dbReference>
<evidence type="ECO:0000313" key="1">
    <source>
        <dbReference type="EMBL" id="AFP84115.1"/>
    </source>
</evidence>
<keyword evidence="1" id="KW-0687">Ribonucleoprotein</keyword>